<dbReference type="Proteomes" id="UP001177023">
    <property type="component" value="Unassembled WGS sequence"/>
</dbReference>
<dbReference type="EMBL" id="CATQJA010002664">
    <property type="protein sequence ID" value="CAJ0582515.1"/>
    <property type="molecule type" value="Genomic_DNA"/>
</dbReference>
<evidence type="ECO:0000313" key="3">
    <source>
        <dbReference type="EMBL" id="CAJ0582515.1"/>
    </source>
</evidence>
<dbReference type="PANTHER" id="PTHR14390:SF2">
    <property type="entry name" value="G PATCH DOMAIN-CONTAINING PROTEIN 3"/>
    <property type="match status" value="1"/>
</dbReference>
<evidence type="ECO:0000313" key="4">
    <source>
        <dbReference type="Proteomes" id="UP001177023"/>
    </source>
</evidence>
<feature type="compositionally biased region" description="Basic and acidic residues" evidence="1">
    <location>
        <begin position="216"/>
        <end position="234"/>
    </location>
</feature>
<dbReference type="PROSITE" id="PS50174">
    <property type="entry name" value="G_PATCH"/>
    <property type="match status" value="1"/>
</dbReference>
<gene>
    <name evidence="3" type="ORF">MSPICULIGERA_LOCUS20645</name>
</gene>
<evidence type="ECO:0000259" key="2">
    <source>
        <dbReference type="PROSITE" id="PS50174"/>
    </source>
</evidence>
<organism evidence="3 4">
    <name type="scientific">Mesorhabditis spiculigera</name>
    <dbReference type="NCBI Taxonomy" id="96644"/>
    <lineage>
        <taxon>Eukaryota</taxon>
        <taxon>Metazoa</taxon>
        <taxon>Ecdysozoa</taxon>
        <taxon>Nematoda</taxon>
        <taxon>Chromadorea</taxon>
        <taxon>Rhabditida</taxon>
        <taxon>Rhabditina</taxon>
        <taxon>Rhabditomorpha</taxon>
        <taxon>Rhabditoidea</taxon>
        <taxon>Rhabditidae</taxon>
        <taxon>Mesorhabditinae</taxon>
        <taxon>Mesorhabditis</taxon>
    </lineage>
</organism>
<feature type="region of interest" description="Disordered" evidence="1">
    <location>
        <begin position="485"/>
        <end position="518"/>
    </location>
</feature>
<dbReference type="SMART" id="SM00443">
    <property type="entry name" value="G_patch"/>
    <property type="match status" value="1"/>
</dbReference>
<dbReference type="InterPro" id="IPR040341">
    <property type="entry name" value="GPATCH3"/>
</dbReference>
<accession>A0AA36G7W0</accession>
<feature type="non-terminal residue" evidence="3">
    <location>
        <position position="1"/>
    </location>
</feature>
<dbReference type="InterPro" id="IPR000467">
    <property type="entry name" value="G_patch_dom"/>
</dbReference>
<dbReference type="GO" id="GO:0032480">
    <property type="term" value="P:negative regulation of type I interferon production"/>
    <property type="evidence" value="ECO:0007669"/>
    <property type="project" value="InterPro"/>
</dbReference>
<dbReference type="GO" id="GO:0003676">
    <property type="term" value="F:nucleic acid binding"/>
    <property type="evidence" value="ECO:0007669"/>
    <property type="project" value="InterPro"/>
</dbReference>
<dbReference type="Pfam" id="PF01585">
    <property type="entry name" value="G-patch"/>
    <property type="match status" value="1"/>
</dbReference>
<comment type="caution">
    <text evidence="3">The sequence shown here is derived from an EMBL/GenBank/DDBJ whole genome shotgun (WGS) entry which is preliminary data.</text>
</comment>
<feature type="domain" description="G-patch" evidence="2">
    <location>
        <begin position="406"/>
        <end position="459"/>
    </location>
</feature>
<proteinExistence type="predicted"/>
<dbReference type="PANTHER" id="PTHR14390">
    <property type="entry name" value="G PATCH DOMAIN CONTAINING PROTEIN 3"/>
    <property type="match status" value="1"/>
</dbReference>
<feature type="compositionally biased region" description="Acidic residues" evidence="1">
    <location>
        <begin position="261"/>
        <end position="271"/>
    </location>
</feature>
<dbReference type="GO" id="GO:0045893">
    <property type="term" value="P:positive regulation of DNA-templated transcription"/>
    <property type="evidence" value="ECO:0007669"/>
    <property type="project" value="TreeGrafter"/>
</dbReference>
<sequence>MDRPKKPSMRHLFDAYFAPSTSSEEPSQRLQGKHFALIRNIPRSYHSKNLRIFFADYVENGRFDCFHFKHRPEIQDKNAETSSSTFCCVVRFASEDDRASFVADYNGLNWTDEASGLHLPRKCFVTAVKLSDGQAAGSANLSASDLLEMIELRPPEAMPNGNVGTPTAYFLSQISQCKLPPSLITRLGLKRQRRKRKFEAVDFVYNGSRPLTYGYKKVDASDDNDRRKTMENEASRVQGIQEEAGDDEDPTDVAVRQIGPDNDDAPAKDDDDQCEEWERHEAHYNDVTEQDRTKEKKFEQEMEVVWEKGGPGLVWNMDKEYWDEREKGTDCDWMWADDWDVDYSVYYEGKMAGDKDARDCVEIRDDEARRKGGPAESVFRKRKGPAQGGRQRRHSGSDVVDFEKGSKRIGSTLMRKMGWTPGTGLGMKGREGRVNPVALQMEDDALVGRERPGLGYRGEALNRNVTKPPVRHAIVSVYDEYTDKDQQRDSLRRVGDDPTDATKEILWRQKEPTYTKHT</sequence>
<feature type="compositionally biased region" description="Basic residues" evidence="1">
    <location>
        <begin position="380"/>
        <end position="394"/>
    </location>
</feature>
<dbReference type="GO" id="GO:0039536">
    <property type="term" value="P:negative regulation of RIG-I signaling pathway"/>
    <property type="evidence" value="ECO:0007669"/>
    <property type="project" value="InterPro"/>
</dbReference>
<feature type="region of interest" description="Disordered" evidence="1">
    <location>
        <begin position="216"/>
        <end position="271"/>
    </location>
</feature>
<protein>
    <recommendedName>
        <fullName evidence="2">G-patch domain-containing protein</fullName>
    </recommendedName>
</protein>
<reference evidence="3" key="1">
    <citation type="submission" date="2023-06" db="EMBL/GenBank/DDBJ databases">
        <authorList>
            <person name="Delattre M."/>
        </authorList>
    </citation>
    <scope>NUCLEOTIDE SEQUENCE</scope>
    <source>
        <strain evidence="3">AF72</strain>
    </source>
</reference>
<evidence type="ECO:0000256" key="1">
    <source>
        <dbReference type="SAM" id="MobiDB-lite"/>
    </source>
</evidence>
<name>A0AA36G7W0_9BILA</name>
<feature type="region of interest" description="Disordered" evidence="1">
    <location>
        <begin position="366"/>
        <end position="398"/>
    </location>
</feature>
<dbReference type="AlphaFoldDB" id="A0AA36G7W0"/>
<keyword evidence="4" id="KW-1185">Reference proteome</keyword>